<keyword evidence="1" id="KW-0472">Membrane</keyword>
<dbReference type="RefSeq" id="WP_188458363.1">
    <property type="nucleotide sequence ID" value="NZ_BMGM01000005.1"/>
</dbReference>
<sequence length="457" mass="50808">MSDHNKHIDRIFQESFKNFEAQPSDAVWKKIQRQVQPKKNRLLPIWFKYAGIAASLVLAFGLGYWLQPNPTNQAASFTNLNEDDAKIELQTELSTNFESANQLLDQLVNQTAFLTENPENPVLSENSVIAASKASKEHKLQTEEMASTKTASFNLVDAASDENDNAFLADISTVLNEVFQTNYNTFNKISNEIASTEDKITSAKEDEENNKQFDEFFEDTEEVESTSIKKWFLKPVLSPIFNSGNNASSALGQEVANNASSGDVSFSYGMQVGFKLNNKWSIRTGINQVNTSYTTENVVYAPSASAFMPENVSAVHGLYGQEYYSTNLASGDNRIFSQEGSLNQQMNFVEIPLEVEYAVLDGKFGISLTGGASTFLLTDNGLLMNTSNGNINIGEAQNLNQTSFSTNVGLGLNYQLSKKLRFNVEPALKYQINTFQGSNLDFNPYFFGVYSGLQFQF</sequence>
<comment type="caution">
    <text evidence="2">The sequence shown here is derived from an EMBL/GenBank/DDBJ whole genome shotgun (WGS) entry which is preliminary data.</text>
</comment>
<keyword evidence="3" id="KW-1185">Reference proteome</keyword>
<dbReference type="Proteomes" id="UP000599179">
    <property type="component" value="Unassembled WGS sequence"/>
</dbReference>
<accession>A0ABQ1SFR7</accession>
<proteinExistence type="predicted"/>
<evidence type="ECO:0000256" key="1">
    <source>
        <dbReference type="SAM" id="Phobius"/>
    </source>
</evidence>
<reference evidence="3" key="1">
    <citation type="journal article" date="2019" name="Int. J. Syst. Evol. Microbiol.">
        <title>The Global Catalogue of Microorganisms (GCM) 10K type strain sequencing project: providing services to taxonomists for standard genome sequencing and annotation.</title>
        <authorList>
            <consortium name="The Broad Institute Genomics Platform"/>
            <consortium name="The Broad Institute Genome Sequencing Center for Infectious Disease"/>
            <person name="Wu L."/>
            <person name="Ma J."/>
        </authorList>
    </citation>
    <scope>NUCLEOTIDE SEQUENCE [LARGE SCALE GENOMIC DNA]</scope>
    <source>
        <strain evidence="3">CGMCC 1.12931</strain>
    </source>
</reference>
<organism evidence="2 3">
    <name type="scientific">Psychroflexus planctonicus</name>
    <dbReference type="NCBI Taxonomy" id="1526575"/>
    <lineage>
        <taxon>Bacteria</taxon>
        <taxon>Pseudomonadati</taxon>
        <taxon>Bacteroidota</taxon>
        <taxon>Flavobacteriia</taxon>
        <taxon>Flavobacteriales</taxon>
        <taxon>Flavobacteriaceae</taxon>
        <taxon>Psychroflexus</taxon>
    </lineage>
</organism>
<dbReference type="SUPFAM" id="SSF56925">
    <property type="entry name" value="OMPA-like"/>
    <property type="match status" value="1"/>
</dbReference>
<keyword evidence="1" id="KW-1133">Transmembrane helix</keyword>
<feature type="transmembrane region" description="Helical" evidence="1">
    <location>
        <begin position="46"/>
        <end position="66"/>
    </location>
</feature>
<evidence type="ECO:0000313" key="2">
    <source>
        <dbReference type="EMBL" id="GGE34752.1"/>
    </source>
</evidence>
<evidence type="ECO:0008006" key="4">
    <source>
        <dbReference type="Google" id="ProtNLM"/>
    </source>
</evidence>
<evidence type="ECO:0000313" key="3">
    <source>
        <dbReference type="Proteomes" id="UP000599179"/>
    </source>
</evidence>
<keyword evidence="1" id="KW-0812">Transmembrane</keyword>
<dbReference type="InterPro" id="IPR011250">
    <property type="entry name" value="OMP/PagP_B-barrel"/>
</dbReference>
<dbReference type="EMBL" id="BMGM01000005">
    <property type="protein sequence ID" value="GGE34752.1"/>
    <property type="molecule type" value="Genomic_DNA"/>
</dbReference>
<gene>
    <name evidence="2" type="ORF">GCM10010832_13690</name>
</gene>
<protein>
    <recommendedName>
        <fullName evidence="4">Outer membrane protein beta-barrel domain-containing protein</fullName>
    </recommendedName>
</protein>
<name>A0ABQ1SFR7_9FLAO</name>